<reference evidence="4" key="1">
    <citation type="submission" date="2017-07" db="EMBL/GenBank/DDBJ databases">
        <title>Taro Niue Genome Assembly and Annotation.</title>
        <authorList>
            <person name="Atibalentja N."/>
            <person name="Keating K."/>
            <person name="Fields C.J."/>
        </authorList>
    </citation>
    <scope>NUCLEOTIDE SEQUENCE</scope>
    <source>
        <strain evidence="4">Niue_2</strain>
        <tissue evidence="4">Leaf</tissue>
    </source>
</reference>
<keyword evidence="5" id="KW-1185">Reference proteome</keyword>
<evidence type="ECO:0000256" key="2">
    <source>
        <dbReference type="SAM" id="Phobius"/>
    </source>
</evidence>
<dbReference type="OrthoDB" id="361283at2759"/>
<feature type="compositionally biased region" description="Basic and acidic residues" evidence="1">
    <location>
        <begin position="764"/>
        <end position="773"/>
    </location>
</feature>
<feature type="region of interest" description="Disordered" evidence="1">
    <location>
        <begin position="744"/>
        <end position="782"/>
    </location>
</feature>
<gene>
    <name evidence="4" type="ORF">Taro_020894</name>
</gene>
<dbReference type="PANTHER" id="PTHR23019">
    <property type="entry name" value="NUCLEAR PORE MEMBRANE GLYCOPROTEIN GP210-RELATED"/>
    <property type="match status" value="1"/>
</dbReference>
<protein>
    <recommendedName>
        <fullName evidence="3">BIG2 domain-containing protein</fullName>
    </recommendedName>
</protein>
<feature type="transmembrane region" description="Helical" evidence="2">
    <location>
        <begin position="715"/>
        <end position="739"/>
    </location>
</feature>
<keyword evidence="2" id="KW-1133">Transmembrane helix</keyword>
<name>A0A843UXJ0_COLES</name>
<keyword evidence="2" id="KW-0812">Transmembrane</keyword>
<accession>A0A843UXJ0</accession>
<evidence type="ECO:0000259" key="3">
    <source>
        <dbReference type="SMART" id="SM00635"/>
    </source>
</evidence>
<dbReference type="AlphaFoldDB" id="A0A843UXJ0"/>
<proteinExistence type="predicted"/>
<dbReference type="SMART" id="SM00635">
    <property type="entry name" value="BID_2"/>
    <property type="match status" value="1"/>
</dbReference>
<evidence type="ECO:0000256" key="1">
    <source>
        <dbReference type="SAM" id="MobiDB-lite"/>
    </source>
</evidence>
<keyword evidence="2" id="KW-0472">Membrane</keyword>
<sequence length="811" mass="89891">YWKHIEPSYRCFIIFSILFYLPQNLLFSRGNLVGDNHPLPTISTVEMALTCSFPSSITLIVNEHVNTFDAISSSMQAAHGPGKVRISPVIVANGCKIRIAAVGVHASGRPFANSSSLCLRWELNGCQGLAYWVDAGTSEKSATNWERFLILENASGLCTVRATVTGFSEKTVISLFEEAYFQLEDAEKSLTDAVRLQLVSALQIVPETVVLYFHPEAKGNALELVNKDHPSITGDQRIHGSKFFLKAQNLGVATFHVSVQRRSRHEISSQLIKVEVYAPLRIHPDSVFLVPGASYGLSLEGGPTFGSFFEYTSLDDETAIINGSSGRLIAVSIGNTTIRASVHANGGSLISEAFAKVEVGIPSVMTLHLQSEYLCVGCQMPVFPSFPEGDLFSFYEVCKDYTWSVENDKVLNFRASQFSHFDRHLEVSSPHDNLVQQDAIVISGAKIKTRESKNLGCIQAKDEYGRSEVAACVRVAEVAQVRATTRGSSSHVAYLSSNDRLEIVIGYTDDLGYPFFEAYGLVPLDIVTNYPNVLSIHVPSGDNKGVDRDVLHLQAKDQGVALVRISINHNPQKSVYVLISVGTQLYPMNPVLYVGHILNFSITGDGINDLKLGQWFSGNESLISIDRLSGEAHALREGVTQDVEIHWNSRDKLSVKPVRKENLGIIGCTKYEVEVREAVRFTDKITIMLPATGEIAEVSVSYDDGERTAPEGRSIFLWAAVFICLILLILTVVIFLRFLERPDRPRPSEQRHSPAPSVAGTLTPERRPAHHDSQLSPHTPQPFVEYIRSTIDETPYYKREGRRRFDPQRTY</sequence>
<organism evidence="4 5">
    <name type="scientific">Colocasia esculenta</name>
    <name type="common">Wild taro</name>
    <name type="synonym">Arum esculentum</name>
    <dbReference type="NCBI Taxonomy" id="4460"/>
    <lineage>
        <taxon>Eukaryota</taxon>
        <taxon>Viridiplantae</taxon>
        <taxon>Streptophyta</taxon>
        <taxon>Embryophyta</taxon>
        <taxon>Tracheophyta</taxon>
        <taxon>Spermatophyta</taxon>
        <taxon>Magnoliopsida</taxon>
        <taxon>Liliopsida</taxon>
        <taxon>Araceae</taxon>
        <taxon>Aroideae</taxon>
        <taxon>Colocasieae</taxon>
        <taxon>Colocasia</taxon>
    </lineage>
</organism>
<dbReference type="PANTHER" id="PTHR23019:SF0">
    <property type="entry name" value="NUCLEAR PORE MEMBRANE GLYCOPROTEIN 210"/>
    <property type="match status" value="1"/>
</dbReference>
<dbReference type="InterPro" id="IPR056233">
    <property type="entry name" value="Ig_GP210_16th"/>
</dbReference>
<comment type="caution">
    <text evidence="4">The sequence shown here is derived from an EMBL/GenBank/DDBJ whole genome shotgun (WGS) entry which is preliminary data.</text>
</comment>
<dbReference type="EMBL" id="NMUH01001047">
    <property type="protein sequence ID" value="MQL88338.1"/>
    <property type="molecule type" value="Genomic_DNA"/>
</dbReference>
<evidence type="ECO:0000313" key="5">
    <source>
        <dbReference type="Proteomes" id="UP000652761"/>
    </source>
</evidence>
<dbReference type="Pfam" id="PF24427">
    <property type="entry name" value="Ig_GP210_16th"/>
    <property type="match status" value="1"/>
</dbReference>
<dbReference type="Proteomes" id="UP000652761">
    <property type="component" value="Unassembled WGS sequence"/>
</dbReference>
<feature type="non-terminal residue" evidence="4">
    <location>
        <position position="811"/>
    </location>
</feature>
<dbReference type="InterPro" id="IPR003343">
    <property type="entry name" value="Big_2"/>
</dbReference>
<evidence type="ECO:0000313" key="4">
    <source>
        <dbReference type="EMBL" id="MQL88338.1"/>
    </source>
</evidence>
<dbReference type="InterPro" id="IPR045197">
    <property type="entry name" value="NUP210-like"/>
</dbReference>
<feature type="domain" description="BIG2" evidence="3">
    <location>
        <begin position="276"/>
        <end position="352"/>
    </location>
</feature>
<dbReference type="Pfam" id="PF02368">
    <property type="entry name" value="Big_2"/>
    <property type="match status" value="1"/>
</dbReference>